<comment type="caution">
    <text evidence="1">The sequence shown here is derived from an EMBL/GenBank/DDBJ whole genome shotgun (WGS) entry which is preliminary data.</text>
</comment>
<dbReference type="Proteomes" id="UP000789342">
    <property type="component" value="Unassembled WGS sequence"/>
</dbReference>
<evidence type="ECO:0000313" key="1">
    <source>
        <dbReference type="EMBL" id="CAG8763043.1"/>
    </source>
</evidence>
<feature type="non-terminal residue" evidence="1">
    <location>
        <position position="42"/>
    </location>
</feature>
<gene>
    <name evidence="1" type="ORF">AMORRO_LOCUS16068</name>
</gene>
<evidence type="ECO:0000313" key="2">
    <source>
        <dbReference type="Proteomes" id="UP000789342"/>
    </source>
</evidence>
<keyword evidence="2" id="KW-1185">Reference proteome</keyword>
<proteinExistence type="predicted"/>
<dbReference type="EMBL" id="CAJVPV010041938">
    <property type="protein sequence ID" value="CAG8763043.1"/>
    <property type="molecule type" value="Genomic_DNA"/>
</dbReference>
<accession>A0A9N9J4A7</accession>
<name>A0A9N9J4A7_9GLOM</name>
<sequence>MTSSTPSAYYARQSIERTVSSLGTNLETGLSSNEAINKRKAS</sequence>
<dbReference type="AlphaFoldDB" id="A0A9N9J4A7"/>
<organism evidence="1 2">
    <name type="scientific">Acaulospora morrowiae</name>
    <dbReference type="NCBI Taxonomy" id="94023"/>
    <lineage>
        <taxon>Eukaryota</taxon>
        <taxon>Fungi</taxon>
        <taxon>Fungi incertae sedis</taxon>
        <taxon>Mucoromycota</taxon>
        <taxon>Glomeromycotina</taxon>
        <taxon>Glomeromycetes</taxon>
        <taxon>Diversisporales</taxon>
        <taxon>Acaulosporaceae</taxon>
        <taxon>Acaulospora</taxon>
    </lineage>
</organism>
<reference evidence="1" key="1">
    <citation type="submission" date="2021-06" db="EMBL/GenBank/DDBJ databases">
        <authorList>
            <person name="Kallberg Y."/>
            <person name="Tangrot J."/>
            <person name="Rosling A."/>
        </authorList>
    </citation>
    <scope>NUCLEOTIDE SEQUENCE</scope>
    <source>
        <strain evidence="1">CL551</strain>
    </source>
</reference>
<protein>
    <submittedName>
        <fullName evidence="1">5666_t:CDS:1</fullName>
    </submittedName>
</protein>